<dbReference type="Proteomes" id="UP000887574">
    <property type="component" value="Unplaced"/>
</dbReference>
<dbReference type="AlphaFoldDB" id="A0A915EAT3"/>
<sequence length="116" mass="12402">MVKQEVSPAVSLSLSINPGWGEFEMDINQNKVPVAFSSTPVIPRKLAESITLLKKEVTTVGSKFETSSSEESEKAGLPVEGVDNADQVLVLKTKLVSMAGSLRKLADELLSLVESA</sequence>
<keyword evidence="1" id="KW-1185">Reference proteome</keyword>
<reference evidence="2" key="1">
    <citation type="submission" date="2022-11" db="UniProtKB">
        <authorList>
            <consortium name="WormBaseParasite"/>
        </authorList>
    </citation>
    <scope>IDENTIFICATION</scope>
</reference>
<dbReference type="WBParaSite" id="jg4375">
    <property type="protein sequence ID" value="jg4375"/>
    <property type="gene ID" value="jg4375"/>
</dbReference>
<protein>
    <submittedName>
        <fullName evidence="2">Uncharacterized protein</fullName>
    </submittedName>
</protein>
<evidence type="ECO:0000313" key="2">
    <source>
        <dbReference type="WBParaSite" id="jg4375"/>
    </source>
</evidence>
<accession>A0A915EAT3</accession>
<evidence type="ECO:0000313" key="1">
    <source>
        <dbReference type="Proteomes" id="UP000887574"/>
    </source>
</evidence>
<organism evidence="1 2">
    <name type="scientific">Ditylenchus dipsaci</name>
    <dbReference type="NCBI Taxonomy" id="166011"/>
    <lineage>
        <taxon>Eukaryota</taxon>
        <taxon>Metazoa</taxon>
        <taxon>Ecdysozoa</taxon>
        <taxon>Nematoda</taxon>
        <taxon>Chromadorea</taxon>
        <taxon>Rhabditida</taxon>
        <taxon>Tylenchina</taxon>
        <taxon>Tylenchomorpha</taxon>
        <taxon>Sphaerularioidea</taxon>
        <taxon>Anguinidae</taxon>
        <taxon>Anguininae</taxon>
        <taxon>Ditylenchus</taxon>
    </lineage>
</organism>
<proteinExistence type="predicted"/>
<name>A0A915EAT3_9BILA</name>